<accession>A0A450ZJW7</accession>
<dbReference type="EMBL" id="CAADFW010000004">
    <property type="protein sequence ID" value="VFK54079.1"/>
    <property type="molecule type" value="Genomic_DNA"/>
</dbReference>
<proteinExistence type="predicted"/>
<protein>
    <submittedName>
        <fullName evidence="1">Uncharacterized protein</fullName>
    </submittedName>
</protein>
<organism evidence="1">
    <name type="scientific">Candidatus Kentrum sp. TC</name>
    <dbReference type="NCBI Taxonomy" id="2126339"/>
    <lineage>
        <taxon>Bacteria</taxon>
        <taxon>Pseudomonadati</taxon>
        <taxon>Pseudomonadota</taxon>
        <taxon>Gammaproteobacteria</taxon>
        <taxon>Candidatus Kentrum</taxon>
    </lineage>
</organism>
<name>A0A450ZJW7_9GAMM</name>
<gene>
    <name evidence="1" type="ORF">BECKTC1821F_GA0114240_10044</name>
</gene>
<sequence>MHGPAGTGKSSIWKVYREIYGDYGRVISQRALEDKFNSDWGQIPHSSCWPKRSSTVRRCGGAKRTQGSTHPRLVRVGSNKSEKLRFSVAR</sequence>
<dbReference type="AlphaFoldDB" id="A0A450ZJW7"/>
<evidence type="ECO:0000313" key="1">
    <source>
        <dbReference type="EMBL" id="VFK54079.1"/>
    </source>
</evidence>
<reference evidence="1" key="1">
    <citation type="submission" date="2019-02" db="EMBL/GenBank/DDBJ databases">
        <authorList>
            <person name="Gruber-Vodicka R. H."/>
            <person name="Seah K. B. B."/>
        </authorList>
    </citation>
    <scope>NUCLEOTIDE SEQUENCE</scope>
    <source>
        <strain evidence="1">BECK_BZ126</strain>
    </source>
</reference>